<name>A0A840NCX2_9PSEU</name>
<comment type="caution">
    <text evidence="1">The sequence shown here is derived from an EMBL/GenBank/DDBJ whole genome shotgun (WGS) entry which is preliminary data.</text>
</comment>
<proteinExistence type="predicted"/>
<accession>A0A840NCX2</accession>
<evidence type="ECO:0000313" key="1">
    <source>
        <dbReference type="EMBL" id="MBB5070156.1"/>
    </source>
</evidence>
<protein>
    <submittedName>
        <fullName evidence="1">Uncharacterized protein</fullName>
    </submittedName>
</protein>
<sequence>MPDNYDHCARKPADVETQCETWIFNAGDADLAEDAGGIRRAP</sequence>
<organism evidence="1 2">
    <name type="scientific">Saccharopolyspora gloriosae</name>
    <dbReference type="NCBI Taxonomy" id="455344"/>
    <lineage>
        <taxon>Bacteria</taxon>
        <taxon>Bacillati</taxon>
        <taxon>Actinomycetota</taxon>
        <taxon>Actinomycetes</taxon>
        <taxon>Pseudonocardiales</taxon>
        <taxon>Pseudonocardiaceae</taxon>
        <taxon>Saccharopolyspora</taxon>
    </lineage>
</organism>
<dbReference type="AlphaFoldDB" id="A0A840NCX2"/>
<gene>
    <name evidence="1" type="ORF">BJ969_003244</name>
</gene>
<reference evidence="1 2" key="1">
    <citation type="submission" date="2020-08" db="EMBL/GenBank/DDBJ databases">
        <title>Sequencing the genomes of 1000 actinobacteria strains.</title>
        <authorList>
            <person name="Klenk H.-P."/>
        </authorList>
    </citation>
    <scope>NUCLEOTIDE SEQUENCE [LARGE SCALE GENOMIC DNA]</scope>
    <source>
        <strain evidence="1 2">DSM 45582</strain>
    </source>
</reference>
<dbReference type="Proteomes" id="UP000580474">
    <property type="component" value="Unassembled WGS sequence"/>
</dbReference>
<keyword evidence="2" id="KW-1185">Reference proteome</keyword>
<evidence type="ECO:0000313" key="2">
    <source>
        <dbReference type="Proteomes" id="UP000580474"/>
    </source>
</evidence>
<dbReference type="EMBL" id="JACHIV010000001">
    <property type="protein sequence ID" value="MBB5070156.1"/>
    <property type="molecule type" value="Genomic_DNA"/>
</dbReference>